<feature type="compositionally biased region" description="Basic and acidic residues" evidence="1">
    <location>
        <begin position="123"/>
        <end position="144"/>
    </location>
</feature>
<dbReference type="EMBL" id="LGRX02018927">
    <property type="protein sequence ID" value="KAK3259230.1"/>
    <property type="molecule type" value="Genomic_DNA"/>
</dbReference>
<protein>
    <submittedName>
        <fullName evidence="2">Uncharacterized protein</fullName>
    </submittedName>
</protein>
<evidence type="ECO:0000256" key="1">
    <source>
        <dbReference type="SAM" id="MobiDB-lite"/>
    </source>
</evidence>
<proteinExistence type="predicted"/>
<organism evidence="2 3">
    <name type="scientific">Cymbomonas tetramitiformis</name>
    <dbReference type="NCBI Taxonomy" id="36881"/>
    <lineage>
        <taxon>Eukaryota</taxon>
        <taxon>Viridiplantae</taxon>
        <taxon>Chlorophyta</taxon>
        <taxon>Pyramimonadophyceae</taxon>
        <taxon>Pyramimonadales</taxon>
        <taxon>Pyramimonadaceae</taxon>
        <taxon>Cymbomonas</taxon>
    </lineage>
</organism>
<dbReference type="AlphaFoldDB" id="A0AAE0FGT6"/>
<name>A0AAE0FGT6_9CHLO</name>
<reference evidence="2 3" key="1">
    <citation type="journal article" date="2015" name="Genome Biol. Evol.">
        <title>Comparative Genomics of a Bacterivorous Green Alga Reveals Evolutionary Causalities and Consequences of Phago-Mixotrophic Mode of Nutrition.</title>
        <authorList>
            <person name="Burns J.A."/>
            <person name="Paasch A."/>
            <person name="Narechania A."/>
            <person name="Kim E."/>
        </authorList>
    </citation>
    <scope>NUCLEOTIDE SEQUENCE [LARGE SCALE GENOMIC DNA]</scope>
    <source>
        <strain evidence="2 3">PLY_AMNH</strain>
    </source>
</reference>
<gene>
    <name evidence="2" type="ORF">CYMTET_31760</name>
</gene>
<evidence type="ECO:0000313" key="3">
    <source>
        <dbReference type="Proteomes" id="UP001190700"/>
    </source>
</evidence>
<feature type="region of interest" description="Disordered" evidence="1">
    <location>
        <begin position="121"/>
        <end position="153"/>
    </location>
</feature>
<evidence type="ECO:0000313" key="2">
    <source>
        <dbReference type="EMBL" id="KAK3259230.1"/>
    </source>
</evidence>
<sequence length="174" mass="19076">MPRMYCMYSDKTYDSLTKKSALSMKCEYTVLAPALALLHDALMFRTVEGLEAEEFTPNDVLDINLAILNSMHDVYSLLRNRFTVLQLLVSIDAEGAFKSDTDGVHAKLKIVENCVHQGTEDLVNGKDDKERRASEDKGKGEGRGKGAGADAHYNVRGTALPGANAFGRQAEAPH</sequence>
<keyword evidence="3" id="KW-1185">Reference proteome</keyword>
<accession>A0AAE0FGT6</accession>
<dbReference type="Proteomes" id="UP001190700">
    <property type="component" value="Unassembled WGS sequence"/>
</dbReference>
<comment type="caution">
    <text evidence="2">The sequence shown here is derived from an EMBL/GenBank/DDBJ whole genome shotgun (WGS) entry which is preliminary data.</text>
</comment>